<dbReference type="Proteomes" id="UP000266302">
    <property type="component" value="Unassembled WGS sequence"/>
</dbReference>
<feature type="compositionally biased region" description="Polar residues" evidence="1">
    <location>
        <begin position="234"/>
        <end position="243"/>
    </location>
</feature>
<dbReference type="PROSITE" id="PS50076">
    <property type="entry name" value="DNAJ_2"/>
    <property type="match status" value="1"/>
</dbReference>
<evidence type="ECO:0000313" key="4">
    <source>
        <dbReference type="Proteomes" id="UP000266302"/>
    </source>
</evidence>
<dbReference type="CDD" id="cd06257">
    <property type="entry name" value="DnaJ"/>
    <property type="match status" value="1"/>
</dbReference>
<accession>A0A398CB64</accession>
<name>A0A398CB64_9BURK</name>
<feature type="region of interest" description="Disordered" evidence="1">
    <location>
        <begin position="297"/>
        <end position="440"/>
    </location>
</feature>
<evidence type="ECO:0000313" key="3">
    <source>
        <dbReference type="EMBL" id="RID99999.1"/>
    </source>
</evidence>
<feature type="compositionally biased region" description="Low complexity" evidence="1">
    <location>
        <begin position="380"/>
        <end position="391"/>
    </location>
</feature>
<protein>
    <recommendedName>
        <fullName evidence="2">J domain-containing protein</fullName>
    </recommendedName>
</protein>
<feature type="compositionally biased region" description="Pro residues" evidence="1">
    <location>
        <begin position="392"/>
        <end position="405"/>
    </location>
</feature>
<reference evidence="3 4" key="1">
    <citation type="submission" date="2018-09" db="EMBL/GenBank/DDBJ databases">
        <title>Draft genome of Simplicispira sp. NY-02.</title>
        <authorList>
            <person name="Im W.T."/>
        </authorList>
    </citation>
    <scope>NUCLEOTIDE SEQUENCE [LARGE SCALE GENOMIC DNA]</scope>
    <source>
        <strain evidence="3 4">NY-02</strain>
    </source>
</reference>
<feature type="region of interest" description="Disordered" evidence="1">
    <location>
        <begin position="232"/>
        <end position="277"/>
    </location>
</feature>
<dbReference type="AlphaFoldDB" id="A0A398CB64"/>
<comment type="caution">
    <text evidence="3">The sequence shown here is derived from an EMBL/GenBank/DDBJ whole genome shotgun (WGS) entry which is preliminary data.</text>
</comment>
<keyword evidence="4" id="KW-1185">Reference proteome</keyword>
<dbReference type="SUPFAM" id="SSF46565">
    <property type="entry name" value="Chaperone J-domain"/>
    <property type="match status" value="1"/>
</dbReference>
<gene>
    <name evidence="3" type="ORF">D3F03_06400</name>
</gene>
<feature type="compositionally biased region" description="Pro residues" evidence="1">
    <location>
        <begin position="412"/>
        <end position="425"/>
    </location>
</feature>
<dbReference type="Pfam" id="PF00226">
    <property type="entry name" value="DnaJ"/>
    <property type="match status" value="1"/>
</dbReference>
<sequence>MPKNALAKVLLDFGRTPGRYALRLREPRELYAQLDTVALWAQGRVPDALQAQAQEIKAAAVLFIQRACFAQENTHYQVLGLMPGAVDPELLRTRYRALIRLTHPDMGVQGLPSGAAGMVNRAQEVLANPELRERYDQQLEGSARPTWQGVAPAPAPSTADVRSMQRRRLDSHHHAGLGERWRALWARYPTQARLLLTATGVGVLVLGLLTWAANDAPGGALVVARAPAKAGAATPQSLARSPVTQTAARPASTAPQARTPTAAPPAALATANSEDHKADLTLSRDVLWAAEPARPSAAHAAAATEGGGATPTARAPATAQAPSTPLPQFVADATALPRSPTPEPRAAREPSATRVALNSHSDDALAAPPARATPEPIQTPPATWTAAAAAPMPAPTPAPAPPPTRPVATAPAQPPAPAAPPPAPTPTQAVAAATAPTPQWSVDVPGATQYLRDLMVLLERPQEASRTNELLRSMNVKGNVMAPGLRLARDYPQLKVNAMALSETRRPGALDLHGSVLITAQNPQTAASTTVRYRVLAQFVGAEGGTALTRLDMQESE</sequence>
<dbReference type="Gene3D" id="1.10.287.110">
    <property type="entry name" value="DnaJ domain"/>
    <property type="match status" value="1"/>
</dbReference>
<proteinExistence type="predicted"/>
<feature type="domain" description="J" evidence="2">
    <location>
        <begin position="74"/>
        <end position="139"/>
    </location>
</feature>
<dbReference type="InterPro" id="IPR001623">
    <property type="entry name" value="DnaJ_domain"/>
</dbReference>
<dbReference type="InterPro" id="IPR036869">
    <property type="entry name" value="J_dom_sf"/>
</dbReference>
<dbReference type="EMBL" id="QXJC01000001">
    <property type="protein sequence ID" value="RID99999.1"/>
    <property type="molecule type" value="Genomic_DNA"/>
</dbReference>
<evidence type="ECO:0000256" key="1">
    <source>
        <dbReference type="SAM" id="MobiDB-lite"/>
    </source>
</evidence>
<feature type="compositionally biased region" description="Low complexity" evidence="1">
    <location>
        <begin position="426"/>
        <end position="438"/>
    </location>
</feature>
<feature type="compositionally biased region" description="Low complexity" evidence="1">
    <location>
        <begin position="244"/>
        <end position="271"/>
    </location>
</feature>
<feature type="compositionally biased region" description="Low complexity" evidence="1">
    <location>
        <begin position="297"/>
        <end position="323"/>
    </location>
</feature>
<dbReference type="RefSeq" id="WP_119108442.1">
    <property type="nucleotide sequence ID" value="NZ_QXJC01000001.1"/>
</dbReference>
<evidence type="ECO:0000259" key="2">
    <source>
        <dbReference type="PROSITE" id="PS50076"/>
    </source>
</evidence>
<dbReference type="OrthoDB" id="9782583at2"/>
<organism evidence="3 4">
    <name type="scientific">Simplicispira hankyongi</name>
    <dbReference type="NCBI Taxonomy" id="2315688"/>
    <lineage>
        <taxon>Bacteria</taxon>
        <taxon>Pseudomonadati</taxon>
        <taxon>Pseudomonadota</taxon>
        <taxon>Betaproteobacteria</taxon>
        <taxon>Burkholderiales</taxon>
        <taxon>Comamonadaceae</taxon>
        <taxon>Simplicispira</taxon>
    </lineage>
</organism>